<reference evidence="2 3" key="1">
    <citation type="submission" date="2019-05" db="EMBL/GenBank/DDBJ databases">
        <title>Emergence of the Ug99 lineage of the wheat stem rust pathogen through somatic hybridization.</title>
        <authorList>
            <person name="Li F."/>
            <person name="Upadhyaya N.M."/>
            <person name="Sperschneider J."/>
            <person name="Matny O."/>
            <person name="Nguyen-Phuc H."/>
            <person name="Mago R."/>
            <person name="Raley C."/>
            <person name="Miller M.E."/>
            <person name="Silverstein K.A.T."/>
            <person name="Henningsen E."/>
            <person name="Hirsch C.D."/>
            <person name="Visser B."/>
            <person name="Pretorius Z.A."/>
            <person name="Steffenson B.J."/>
            <person name="Schwessinger B."/>
            <person name="Dodds P.N."/>
            <person name="Figueroa M."/>
        </authorList>
    </citation>
    <scope>NUCLEOTIDE SEQUENCE [LARGE SCALE GENOMIC DNA]</scope>
    <source>
        <strain evidence="2">21-0</strain>
    </source>
</reference>
<evidence type="ECO:0000313" key="2">
    <source>
        <dbReference type="EMBL" id="KAA1117603.1"/>
    </source>
</evidence>
<sequence length="114" mass="12132">MQLLQSNLLAVMMILVGITSARFPCAGEKSYGGCGVEDKNGGRDTMIMTPAYSSSRGSFTCAKIKVNNKYSKVAACCVPTAMDKLDPAIGGKRLAMGDYHNMCNFVSDVANPPQ</sequence>
<keyword evidence="1" id="KW-0732">Signal</keyword>
<name>A0A5B0QXG2_PUCGR</name>
<proteinExistence type="predicted"/>
<evidence type="ECO:0000313" key="3">
    <source>
        <dbReference type="Proteomes" id="UP000324748"/>
    </source>
</evidence>
<protein>
    <recommendedName>
        <fullName evidence="4">Hydrophobin</fullName>
    </recommendedName>
</protein>
<dbReference type="AlphaFoldDB" id="A0A5B0QXG2"/>
<evidence type="ECO:0008006" key="4">
    <source>
        <dbReference type="Google" id="ProtNLM"/>
    </source>
</evidence>
<feature type="chain" id="PRO_5022705395" description="Hydrophobin" evidence="1">
    <location>
        <begin position="22"/>
        <end position="114"/>
    </location>
</feature>
<dbReference type="OrthoDB" id="2508204at2759"/>
<gene>
    <name evidence="2" type="ORF">PGT21_016181</name>
</gene>
<dbReference type="Proteomes" id="UP000324748">
    <property type="component" value="Unassembled WGS sequence"/>
</dbReference>
<keyword evidence="3" id="KW-1185">Reference proteome</keyword>
<organism evidence="2 3">
    <name type="scientific">Puccinia graminis f. sp. tritici</name>
    <dbReference type="NCBI Taxonomy" id="56615"/>
    <lineage>
        <taxon>Eukaryota</taxon>
        <taxon>Fungi</taxon>
        <taxon>Dikarya</taxon>
        <taxon>Basidiomycota</taxon>
        <taxon>Pucciniomycotina</taxon>
        <taxon>Pucciniomycetes</taxon>
        <taxon>Pucciniales</taxon>
        <taxon>Pucciniaceae</taxon>
        <taxon>Puccinia</taxon>
    </lineage>
</organism>
<feature type="signal peptide" evidence="1">
    <location>
        <begin position="1"/>
        <end position="21"/>
    </location>
</feature>
<dbReference type="EMBL" id="VSWC01000002">
    <property type="protein sequence ID" value="KAA1117603.1"/>
    <property type="molecule type" value="Genomic_DNA"/>
</dbReference>
<evidence type="ECO:0000256" key="1">
    <source>
        <dbReference type="SAM" id="SignalP"/>
    </source>
</evidence>
<accession>A0A5B0QXG2</accession>
<comment type="caution">
    <text evidence="2">The sequence shown here is derived from an EMBL/GenBank/DDBJ whole genome shotgun (WGS) entry which is preliminary data.</text>
</comment>